<protein>
    <submittedName>
        <fullName evidence="6">Unannotated protein</fullName>
    </submittedName>
</protein>
<evidence type="ECO:0000256" key="4">
    <source>
        <dbReference type="ARBA" id="ARBA00022840"/>
    </source>
</evidence>
<dbReference type="Gene3D" id="2.70.50.60">
    <property type="entry name" value="abc- transporter (atp binding component) like domain"/>
    <property type="match status" value="1"/>
</dbReference>
<dbReference type="InterPro" id="IPR050683">
    <property type="entry name" value="Bact_Polysacc_Export_ATP-bd"/>
</dbReference>
<dbReference type="PROSITE" id="PS50893">
    <property type="entry name" value="ABC_TRANSPORTER_2"/>
    <property type="match status" value="1"/>
</dbReference>
<dbReference type="GO" id="GO:0005524">
    <property type="term" value="F:ATP binding"/>
    <property type="evidence" value="ECO:0007669"/>
    <property type="project" value="UniProtKB-KW"/>
</dbReference>
<dbReference type="SMART" id="SM00382">
    <property type="entry name" value="AAA"/>
    <property type="match status" value="1"/>
</dbReference>
<dbReference type="PANTHER" id="PTHR46743">
    <property type="entry name" value="TEICHOIC ACIDS EXPORT ATP-BINDING PROTEIN TAGH"/>
    <property type="match status" value="1"/>
</dbReference>
<dbReference type="EMBL" id="CAFBLP010000086">
    <property type="protein sequence ID" value="CAB4888040.1"/>
    <property type="molecule type" value="Genomic_DNA"/>
</dbReference>
<keyword evidence="2" id="KW-0813">Transport</keyword>
<proteinExistence type="inferred from homology"/>
<reference evidence="6" key="1">
    <citation type="submission" date="2020-05" db="EMBL/GenBank/DDBJ databases">
        <authorList>
            <person name="Chiriac C."/>
            <person name="Salcher M."/>
            <person name="Ghai R."/>
            <person name="Kavagutti S V."/>
        </authorList>
    </citation>
    <scope>NUCLEOTIDE SEQUENCE</scope>
</reference>
<dbReference type="GO" id="GO:0016020">
    <property type="term" value="C:membrane"/>
    <property type="evidence" value="ECO:0007669"/>
    <property type="project" value="InterPro"/>
</dbReference>
<gene>
    <name evidence="6" type="ORF">UFOPK3376_02554</name>
</gene>
<evidence type="ECO:0000313" key="6">
    <source>
        <dbReference type="EMBL" id="CAB4888040.1"/>
    </source>
</evidence>
<name>A0A6J7F4N8_9ZZZZ</name>
<accession>A0A6J7F4N8</accession>
<dbReference type="GO" id="GO:0016887">
    <property type="term" value="F:ATP hydrolysis activity"/>
    <property type="evidence" value="ECO:0007669"/>
    <property type="project" value="InterPro"/>
</dbReference>
<organism evidence="6">
    <name type="scientific">freshwater metagenome</name>
    <dbReference type="NCBI Taxonomy" id="449393"/>
    <lineage>
        <taxon>unclassified sequences</taxon>
        <taxon>metagenomes</taxon>
        <taxon>ecological metagenomes</taxon>
    </lineage>
</organism>
<keyword evidence="4" id="KW-0067">ATP-binding</keyword>
<dbReference type="SUPFAM" id="SSF52540">
    <property type="entry name" value="P-loop containing nucleoside triphosphate hydrolases"/>
    <property type="match status" value="1"/>
</dbReference>
<dbReference type="Pfam" id="PF14524">
    <property type="entry name" value="Wzt_C"/>
    <property type="match status" value="1"/>
</dbReference>
<evidence type="ECO:0000256" key="2">
    <source>
        <dbReference type="ARBA" id="ARBA00022448"/>
    </source>
</evidence>
<dbReference type="InterPro" id="IPR003439">
    <property type="entry name" value="ABC_transporter-like_ATP-bd"/>
</dbReference>
<dbReference type="CDD" id="cd03220">
    <property type="entry name" value="ABC_KpsT_Wzt"/>
    <property type="match status" value="1"/>
</dbReference>
<dbReference type="InterPro" id="IPR027417">
    <property type="entry name" value="P-loop_NTPase"/>
</dbReference>
<dbReference type="InterPro" id="IPR029439">
    <property type="entry name" value="Wzt_C"/>
</dbReference>
<feature type="domain" description="ABC transporter" evidence="5">
    <location>
        <begin position="6"/>
        <end position="247"/>
    </location>
</feature>
<dbReference type="InterPro" id="IPR015860">
    <property type="entry name" value="ABC_transpr_TagH-like"/>
</dbReference>
<dbReference type="InterPro" id="IPR003593">
    <property type="entry name" value="AAA+_ATPase"/>
</dbReference>
<dbReference type="CDD" id="cd10147">
    <property type="entry name" value="Wzt_C-like"/>
    <property type="match status" value="1"/>
</dbReference>
<dbReference type="AlphaFoldDB" id="A0A6J7F4N8"/>
<dbReference type="GO" id="GO:0140359">
    <property type="term" value="F:ABC-type transporter activity"/>
    <property type="evidence" value="ECO:0007669"/>
    <property type="project" value="InterPro"/>
</dbReference>
<evidence type="ECO:0000256" key="1">
    <source>
        <dbReference type="ARBA" id="ARBA00005417"/>
    </source>
</evidence>
<dbReference type="PANTHER" id="PTHR46743:SF2">
    <property type="entry name" value="TEICHOIC ACIDS EXPORT ATP-BINDING PROTEIN TAGH"/>
    <property type="match status" value="1"/>
</dbReference>
<comment type="similarity">
    <text evidence="1">Belongs to the ABC transporter superfamily.</text>
</comment>
<keyword evidence="3" id="KW-0547">Nucleotide-binding</keyword>
<evidence type="ECO:0000259" key="5">
    <source>
        <dbReference type="PROSITE" id="PS50893"/>
    </source>
</evidence>
<sequence>MSDIALEVSHLTKNFRLHSEKTNSIKQLIAARGRNRFAEFTALDDVSFTVHEGEVFGVIGQNGSGKSTLLKCMAGILQPNSGWVKVHKRMSALLELGAGFHPELSGRDNIFLNAAILGMGRREIAARFDEIVEFSGLESFIDAPVKTYSSGMYVRLAFAVAINVDPRLLIVDEILAVGDVTFQQRCLEKFVEFRNDGRTIVLVTHDLGSVKNMCDRAIWLTHGKITGEGDPSDLVEAYTEMMLGNRNRDVDGRVRRGSGELQISSVELFVGDNPEPVKRFRTSDSIRLRLNYQATKPVPKPIFGFEIQSLGGATVTAPCTRDVGLIPEMVSGEGHIDIEMDSVGLLPGTYDIHTTVTDFNRQHEYDNVHLALRFDVMSGKPYETGALVTMRPQWTIS</sequence>
<dbReference type="Pfam" id="PF00005">
    <property type="entry name" value="ABC_tran"/>
    <property type="match status" value="1"/>
</dbReference>
<evidence type="ECO:0000256" key="3">
    <source>
        <dbReference type="ARBA" id="ARBA00022741"/>
    </source>
</evidence>
<dbReference type="Gene3D" id="3.40.50.300">
    <property type="entry name" value="P-loop containing nucleotide triphosphate hydrolases"/>
    <property type="match status" value="1"/>
</dbReference>